<dbReference type="RefSeq" id="WP_212772504.1">
    <property type="nucleotide sequence ID" value="NZ_AP024601.1"/>
</dbReference>
<dbReference type="PROSITE" id="PS00571">
    <property type="entry name" value="AMIDASES"/>
    <property type="match status" value="1"/>
</dbReference>
<feature type="domain" description="Amidase" evidence="1">
    <location>
        <begin position="30"/>
        <end position="453"/>
    </location>
</feature>
<dbReference type="InterPro" id="IPR020556">
    <property type="entry name" value="Amidase_CS"/>
</dbReference>
<accession>A0A8D5ZNN4</accession>
<dbReference type="InterPro" id="IPR023631">
    <property type="entry name" value="Amidase_dom"/>
</dbReference>
<dbReference type="AlphaFoldDB" id="A0A8D5ZNN4"/>
<keyword evidence="3" id="KW-1185">Reference proteome</keyword>
<dbReference type="PANTHER" id="PTHR11895:SF176">
    <property type="entry name" value="AMIDASE AMID-RELATED"/>
    <property type="match status" value="1"/>
</dbReference>
<evidence type="ECO:0000313" key="2">
    <source>
        <dbReference type="EMBL" id="BCU82127.1"/>
    </source>
</evidence>
<dbReference type="KEGG" id="pabs:JIR001_19100"/>
<dbReference type="PANTHER" id="PTHR11895">
    <property type="entry name" value="TRANSAMIDASE"/>
    <property type="match status" value="1"/>
</dbReference>
<dbReference type="InterPro" id="IPR036928">
    <property type="entry name" value="AS_sf"/>
</dbReference>
<protein>
    <submittedName>
        <fullName evidence="2">Amidase</fullName>
    </submittedName>
</protein>
<evidence type="ECO:0000313" key="3">
    <source>
        <dbReference type="Proteomes" id="UP000677436"/>
    </source>
</evidence>
<dbReference type="InterPro" id="IPR000120">
    <property type="entry name" value="Amidase"/>
</dbReference>
<gene>
    <name evidence="2" type="ORF">JIR001_19100</name>
</gene>
<dbReference type="Pfam" id="PF01425">
    <property type="entry name" value="Amidase"/>
    <property type="match status" value="1"/>
</dbReference>
<name>A0A8D5ZNN4_9BACL</name>
<dbReference type="EMBL" id="AP024601">
    <property type="protein sequence ID" value="BCU82127.1"/>
    <property type="molecule type" value="Genomic_DNA"/>
</dbReference>
<dbReference type="GO" id="GO:0003824">
    <property type="term" value="F:catalytic activity"/>
    <property type="evidence" value="ECO:0007669"/>
    <property type="project" value="InterPro"/>
</dbReference>
<evidence type="ECO:0000259" key="1">
    <source>
        <dbReference type="Pfam" id="PF01425"/>
    </source>
</evidence>
<dbReference type="Proteomes" id="UP000677436">
    <property type="component" value="Chromosome"/>
</dbReference>
<dbReference type="SUPFAM" id="SSF75304">
    <property type="entry name" value="Amidase signature (AS) enzymes"/>
    <property type="match status" value="1"/>
</dbReference>
<sequence length="474" mass="52765">MAQKYKDEFLKWDLKTLSNGIRTKEISPLEVTRHLLKRIEAVNPKLNAFITVLYEEALESASQAETEIVTGNWRGPLHGIPIGLKDLICTTNIKTTMGSQIYKDFVPDYDAAVVENMKRAGAVIIGKLNTHQFAYGPTGDRSYFGAVKNPHDLTKMSGGSSSGSGAAVSAGLCYAALGTDTGGSIRIPSACCGIVGMKPTFGRVSKYGVYPLSYTLDHVGPMTRTVFDNAVLLNVLAGHDERDPYSVRKEEEDFTRVIWKGIKGSVIGVPSSFFFENLEPEVESKIRKALEVFEGLGAEIRMVDLPDMQKISLVQQITIRSESYAVHRETLLIYSELYDIEVRERLLLGEDIKAYEYVQSQQIKHFAQREFLKILENVDVLVTPTLPILPPDINQREVYIKGNCEHVRDALLRLTSPSNFTGFPSISIPCGFSEAGLPIGMQIIGRPFDEANLYRFAYAFEQEVSIPTLKYDVN</sequence>
<organism evidence="2 3">
    <name type="scientific">Polycladomyces abyssicola</name>
    <dbReference type="NCBI Taxonomy" id="1125966"/>
    <lineage>
        <taxon>Bacteria</taxon>
        <taxon>Bacillati</taxon>
        <taxon>Bacillota</taxon>
        <taxon>Bacilli</taxon>
        <taxon>Bacillales</taxon>
        <taxon>Thermoactinomycetaceae</taxon>
        <taxon>Polycladomyces</taxon>
    </lineage>
</organism>
<dbReference type="Gene3D" id="3.90.1300.10">
    <property type="entry name" value="Amidase signature (AS) domain"/>
    <property type="match status" value="1"/>
</dbReference>
<reference evidence="2" key="2">
    <citation type="journal article" date="2021" name="Microbiol. Resour. Announc.">
        <title>Complete Genome Sequence of Polycladomyces abyssicola JIR-001T, Isolated from Hemipelagic Sediment in Deep Seawater.</title>
        <authorList>
            <person name="Tsubouchi T."/>
            <person name="Kaneko Y."/>
        </authorList>
    </citation>
    <scope>NUCLEOTIDE SEQUENCE</scope>
    <source>
        <strain evidence="2">JIR-001</strain>
    </source>
</reference>
<proteinExistence type="predicted"/>
<reference evidence="2" key="1">
    <citation type="journal article" date="2013" name="Int. J. Syst. Evol. Microbiol.">
        <title>Polycladomyces abyssicola gen. nov., sp. nov., a thermophilic filamentous bacterium isolated from hemipelagic sediment.</title>
        <authorList>
            <person name="Tsubouchi T."/>
            <person name="Shimane Y."/>
            <person name="Mori K."/>
            <person name="Usui K."/>
            <person name="Hiraki T."/>
            <person name="Tame A."/>
            <person name="Uematsu K."/>
            <person name="Maruyama T."/>
            <person name="Hatada Y."/>
        </authorList>
    </citation>
    <scope>NUCLEOTIDE SEQUENCE</scope>
    <source>
        <strain evidence="2">JIR-001</strain>
    </source>
</reference>